<dbReference type="RefSeq" id="WP_075441654.1">
    <property type="nucleotide sequence ID" value="NZ_FOQK01000002.1"/>
</dbReference>
<feature type="domain" description="Glycosyl transferase family 1" evidence="1">
    <location>
        <begin position="178"/>
        <end position="341"/>
    </location>
</feature>
<dbReference type="Proteomes" id="UP000183639">
    <property type="component" value="Unassembled WGS sequence"/>
</dbReference>
<dbReference type="InterPro" id="IPR001296">
    <property type="entry name" value="Glyco_trans_1"/>
</dbReference>
<dbReference type="PANTHER" id="PTHR12526">
    <property type="entry name" value="GLYCOSYLTRANSFERASE"/>
    <property type="match status" value="1"/>
</dbReference>
<dbReference type="CDD" id="cd03808">
    <property type="entry name" value="GT4_CapM-like"/>
    <property type="match status" value="1"/>
</dbReference>
<sequence length="366" mass="42152">MKILILAHHAEGLYLPRRELMMQLKAAGHTVIASIPRGKCYEKVAAIVDEVIETPVQRRGMNPIKDLRLIFFYRRLLKQYKPDCILSFAIKPNLYGGMMGRWYHIPYLMNVTGLGTAFAKDNLLCKVATFLYKLVAGHEQTIFFQNEGNRLTLERHGVFWKNPVLIPGSGVNLNLHKFEEYPSDEDSIKFVFVSRILKEKGIYELAEAAREIRKEYQNVEFHVLGKCEDGYEKVVKKWHKEGIVIYHGHQNDVHEYLKKAHALIHPSYYPEGMSNVCLEASATGRPVITTCDIYGCKETIEDGVTGLGVKARNVQDLYSAIVKFINLPYEEKKKMGIAARKKMENEFDRRIVIRAYQREIQQIEGK</sequence>
<protein>
    <submittedName>
        <fullName evidence="3">Galacturonosyltransferase</fullName>
    </submittedName>
</protein>
<accession>A0A1I3BY24</accession>
<dbReference type="PANTHER" id="PTHR12526:SF638">
    <property type="entry name" value="SPORE COAT PROTEIN SA"/>
    <property type="match status" value="1"/>
</dbReference>
<evidence type="ECO:0000313" key="3">
    <source>
        <dbReference type="EMBL" id="SFH67080.1"/>
    </source>
</evidence>
<dbReference type="OrthoDB" id="9806653at2"/>
<feature type="domain" description="Glycosyltransferase subfamily 4-like N-terminal" evidence="2">
    <location>
        <begin position="2"/>
        <end position="146"/>
    </location>
</feature>
<dbReference type="Pfam" id="PF00534">
    <property type="entry name" value="Glycos_transf_1"/>
    <property type="match status" value="1"/>
</dbReference>
<name>A0A1I3BY24_SELRU</name>
<evidence type="ECO:0000259" key="1">
    <source>
        <dbReference type="Pfam" id="PF00534"/>
    </source>
</evidence>
<dbReference type="SUPFAM" id="SSF53756">
    <property type="entry name" value="UDP-Glycosyltransferase/glycogen phosphorylase"/>
    <property type="match status" value="1"/>
</dbReference>
<dbReference type="Pfam" id="PF13477">
    <property type="entry name" value="Glyco_trans_4_2"/>
    <property type="match status" value="1"/>
</dbReference>
<proteinExistence type="predicted"/>
<gene>
    <name evidence="3" type="ORF">SAMN04487861_1022</name>
</gene>
<evidence type="ECO:0000259" key="2">
    <source>
        <dbReference type="Pfam" id="PF13477"/>
    </source>
</evidence>
<dbReference type="EMBL" id="FOQK01000002">
    <property type="protein sequence ID" value="SFH67080.1"/>
    <property type="molecule type" value="Genomic_DNA"/>
</dbReference>
<dbReference type="InterPro" id="IPR028098">
    <property type="entry name" value="Glyco_trans_4-like_N"/>
</dbReference>
<dbReference type="AlphaFoldDB" id="A0A1I3BY24"/>
<keyword evidence="3" id="KW-0808">Transferase</keyword>
<dbReference type="Gene3D" id="3.40.50.2000">
    <property type="entry name" value="Glycogen Phosphorylase B"/>
    <property type="match status" value="2"/>
</dbReference>
<dbReference type="GO" id="GO:0016757">
    <property type="term" value="F:glycosyltransferase activity"/>
    <property type="evidence" value="ECO:0007669"/>
    <property type="project" value="InterPro"/>
</dbReference>
<reference evidence="3 4" key="1">
    <citation type="submission" date="2016-10" db="EMBL/GenBank/DDBJ databases">
        <authorList>
            <person name="de Groot N.N."/>
        </authorList>
    </citation>
    <scope>NUCLEOTIDE SEQUENCE [LARGE SCALE GENOMIC DNA]</scope>
    <source>
        <strain evidence="3 4">Z108</strain>
    </source>
</reference>
<evidence type="ECO:0000313" key="4">
    <source>
        <dbReference type="Proteomes" id="UP000183639"/>
    </source>
</evidence>
<organism evidence="3 4">
    <name type="scientific">Selenomonas ruminantium</name>
    <dbReference type="NCBI Taxonomy" id="971"/>
    <lineage>
        <taxon>Bacteria</taxon>
        <taxon>Bacillati</taxon>
        <taxon>Bacillota</taxon>
        <taxon>Negativicutes</taxon>
        <taxon>Selenomonadales</taxon>
        <taxon>Selenomonadaceae</taxon>
        <taxon>Selenomonas</taxon>
    </lineage>
</organism>